<keyword evidence="1" id="KW-0812">Transmembrane</keyword>
<evidence type="ECO:0000313" key="2">
    <source>
        <dbReference type="EMBL" id="ADG78737.1"/>
    </source>
</evidence>
<dbReference type="STRING" id="521096.Tpau_2126"/>
<dbReference type="EMBL" id="CP001966">
    <property type="protein sequence ID" value="ADG78737.1"/>
    <property type="molecule type" value="Genomic_DNA"/>
</dbReference>
<dbReference type="Pfam" id="PF04224">
    <property type="entry name" value="DUF417"/>
    <property type="match status" value="1"/>
</dbReference>
<sequence>MTIDRTSVQNLGLHVIRAGLVLNLGWQGLGKFTAAEAAGIEPLVSGSPLMAWTVRLVDIRTVSAGIGVIELIATVALITGLWWRRANDIAVTIAAVTFLGTFSFLFTSIDYDWGLLPPNGFLLKDLVLLGGSLALIRTAQSALRPDANVGTPVST</sequence>
<reference evidence="2 3" key="2">
    <citation type="journal article" date="2011" name="Stand. Genomic Sci.">
        <title>Complete genome sequence of Tsukamurella paurometabola type strain (no. 33).</title>
        <authorList>
            <person name="Munk A.C."/>
            <person name="Lapidus A."/>
            <person name="Lucas S."/>
            <person name="Nolan M."/>
            <person name="Tice H."/>
            <person name="Cheng J.F."/>
            <person name="Del Rio T.G."/>
            <person name="Goodwin L."/>
            <person name="Pitluck S."/>
            <person name="Liolios K."/>
            <person name="Huntemann M."/>
            <person name="Ivanova N."/>
            <person name="Mavromatis K."/>
            <person name="Mikhailova N."/>
            <person name="Pati A."/>
            <person name="Chen A."/>
            <person name="Palaniappan K."/>
            <person name="Tapia R."/>
            <person name="Han C."/>
            <person name="Land M."/>
            <person name="Hauser L."/>
            <person name="Chang Y.J."/>
            <person name="Jeffries C.D."/>
            <person name="Brettin T."/>
            <person name="Yasawong M."/>
            <person name="Brambilla E.M."/>
            <person name="Rohde M."/>
            <person name="Sikorski J."/>
            <person name="Goker M."/>
            <person name="Detter J.C."/>
            <person name="Woyke T."/>
            <person name="Bristow J."/>
            <person name="Eisen J.A."/>
            <person name="Markowitz V."/>
            <person name="Hugenholtz P."/>
            <person name="Kyrpides N.C."/>
            <person name="Klenk H.P."/>
        </authorList>
    </citation>
    <scope>NUCLEOTIDE SEQUENCE [LARGE SCALE GENOMIC DNA]</scope>
    <source>
        <strain evidence="3">ATCC 8368 / DSM 20162 / CCUG 35730 / CIP 100753 / JCM 10117 / KCTC 9821 / NBRC 16120 / NCIMB 702349 / NCTC 13040</strain>
    </source>
</reference>
<gene>
    <name evidence="2" type="ordered locus">Tpau_2126</name>
</gene>
<evidence type="ECO:0000313" key="3">
    <source>
        <dbReference type="Proteomes" id="UP000001213"/>
    </source>
</evidence>
<keyword evidence="1" id="KW-1133">Transmembrane helix</keyword>
<keyword evidence="1" id="KW-0472">Membrane</keyword>
<dbReference type="PIRSF" id="PIRSF028065">
    <property type="entry name" value="UCP028065"/>
    <property type="match status" value="1"/>
</dbReference>
<evidence type="ECO:0008006" key="4">
    <source>
        <dbReference type="Google" id="ProtNLM"/>
    </source>
</evidence>
<reference evidence="3" key="1">
    <citation type="submission" date="2010-03" db="EMBL/GenBank/DDBJ databases">
        <title>The complete chromosome of Tsukamurella paurometabola DSM 20162.</title>
        <authorList>
            <consortium name="US DOE Joint Genome Institute (JGI-PGF)"/>
            <person name="Lucas S."/>
            <person name="Copeland A."/>
            <person name="Lapidus A."/>
            <person name="Glavina del Rio T."/>
            <person name="Dalin E."/>
            <person name="Tice H."/>
            <person name="Bruce D."/>
            <person name="Goodwin L."/>
            <person name="Pitluck S."/>
            <person name="Kyrpides N."/>
            <person name="Mavromatis K."/>
            <person name="Ivanova N."/>
            <person name="Mikhailova N."/>
            <person name="Munk A.C."/>
            <person name="Brettin T."/>
            <person name="Detter J.C."/>
            <person name="Tapia R."/>
            <person name="Han C."/>
            <person name="Larimer F."/>
            <person name="Land M."/>
            <person name="Hauser L."/>
            <person name="Markowitz V."/>
            <person name="Cheng J.-F."/>
            <person name="Hugenholtz P."/>
            <person name="Woyke T."/>
            <person name="Wu D."/>
            <person name="Jando M."/>
            <person name="Brambilla E."/>
            <person name="Klenk H.-P."/>
            <person name="Eisen J.A."/>
        </authorList>
    </citation>
    <scope>NUCLEOTIDE SEQUENCE [LARGE SCALE GENOMIC DNA]</scope>
    <source>
        <strain evidence="3">ATCC 8368 / DSM 20162 / CCUG 35730 / CIP 100753 / JCM 10117 / KCTC 9821 / NBRC 16120 / NCIMB 702349 / NCTC 13040</strain>
    </source>
</reference>
<dbReference type="RefSeq" id="WP_013126759.1">
    <property type="nucleotide sequence ID" value="NC_014158.1"/>
</dbReference>
<feature type="transmembrane region" description="Helical" evidence="1">
    <location>
        <begin position="89"/>
        <end position="109"/>
    </location>
</feature>
<dbReference type="eggNOG" id="COG3059">
    <property type="taxonomic scope" value="Bacteria"/>
</dbReference>
<dbReference type="GO" id="GO:0005886">
    <property type="term" value="C:plasma membrane"/>
    <property type="evidence" value="ECO:0007669"/>
    <property type="project" value="TreeGrafter"/>
</dbReference>
<protein>
    <recommendedName>
        <fullName evidence="4">Inner membrane protein ykgB</fullName>
    </recommendedName>
</protein>
<dbReference type="HOGENOM" id="CLU_102847_1_0_11"/>
<dbReference type="GO" id="GO:1901530">
    <property type="term" value="P:response to hypochlorite"/>
    <property type="evidence" value="ECO:0007669"/>
    <property type="project" value="TreeGrafter"/>
</dbReference>
<evidence type="ECO:0000256" key="1">
    <source>
        <dbReference type="SAM" id="Phobius"/>
    </source>
</evidence>
<accession>D5UPI1</accession>
<dbReference type="PANTHER" id="PTHR40106:SF1">
    <property type="entry name" value="INNER MEMBRANE PROTEIN RCLC"/>
    <property type="match status" value="1"/>
</dbReference>
<organism evidence="2 3">
    <name type="scientific">Tsukamurella paurometabola (strain ATCC 8368 / DSM 20162 / CCUG 35730 / CIP 100753 / JCM 10117 / KCTC 9821 / NBRC 16120 / NCIMB 702349 / NCTC 13040)</name>
    <name type="common">Corynebacterium paurometabolum</name>
    <dbReference type="NCBI Taxonomy" id="521096"/>
    <lineage>
        <taxon>Bacteria</taxon>
        <taxon>Bacillati</taxon>
        <taxon>Actinomycetota</taxon>
        <taxon>Actinomycetes</taxon>
        <taxon>Mycobacteriales</taxon>
        <taxon>Tsukamurellaceae</taxon>
        <taxon>Tsukamurella</taxon>
    </lineage>
</organism>
<dbReference type="AlphaFoldDB" id="D5UPI1"/>
<proteinExistence type="predicted"/>
<dbReference type="Proteomes" id="UP000001213">
    <property type="component" value="Chromosome"/>
</dbReference>
<dbReference type="PANTHER" id="PTHR40106">
    <property type="entry name" value="INNER MEMBRANE PROTEIN RCLC"/>
    <property type="match status" value="1"/>
</dbReference>
<name>D5UPI1_TSUPD</name>
<dbReference type="KEGG" id="tpr:Tpau_2126"/>
<dbReference type="InterPro" id="IPR016865">
    <property type="entry name" value="RclC"/>
</dbReference>
<dbReference type="InterPro" id="IPR007339">
    <property type="entry name" value="RclC-like"/>
</dbReference>
<keyword evidence="3" id="KW-1185">Reference proteome</keyword>
<feature type="transmembrane region" description="Helical" evidence="1">
    <location>
        <begin position="62"/>
        <end position="82"/>
    </location>
</feature>